<feature type="region of interest" description="Disordered" evidence="1">
    <location>
        <begin position="1200"/>
        <end position="1223"/>
    </location>
</feature>
<protein>
    <recommendedName>
        <fullName evidence="2">TrwC relaxase domain-containing protein</fullName>
    </recommendedName>
</protein>
<feature type="domain" description="TrwC relaxase" evidence="2">
    <location>
        <begin position="122"/>
        <end position="518"/>
    </location>
</feature>
<dbReference type="InterPro" id="IPR027417">
    <property type="entry name" value="P-loop_NTPase"/>
</dbReference>
<dbReference type="SUPFAM" id="SSF52540">
    <property type="entry name" value="P-loop containing nucleoside triphosphate hydrolases"/>
    <property type="match status" value="2"/>
</dbReference>
<dbReference type="AlphaFoldDB" id="A0A839UZA6"/>
<dbReference type="Pfam" id="PF13604">
    <property type="entry name" value="AAA_30"/>
    <property type="match status" value="1"/>
</dbReference>
<organism evidence="3 4">
    <name type="scientific">Endobacter medicaginis</name>
    <dbReference type="NCBI Taxonomy" id="1181271"/>
    <lineage>
        <taxon>Bacteria</taxon>
        <taxon>Pseudomonadati</taxon>
        <taxon>Pseudomonadota</taxon>
        <taxon>Alphaproteobacteria</taxon>
        <taxon>Acetobacterales</taxon>
        <taxon>Acetobacteraceae</taxon>
        <taxon>Endobacter</taxon>
    </lineage>
</organism>
<dbReference type="SUPFAM" id="SSF55464">
    <property type="entry name" value="Origin of replication-binding domain, RBD-like"/>
    <property type="match status" value="1"/>
</dbReference>
<gene>
    <name evidence="3" type="ORF">FHR90_003081</name>
</gene>
<comment type="caution">
    <text evidence="3">The sequence shown here is derived from an EMBL/GenBank/DDBJ whole genome shotgun (WGS) entry which is preliminary data.</text>
</comment>
<dbReference type="Gene3D" id="2.30.30.940">
    <property type="match status" value="1"/>
</dbReference>
<proteinExistence type="predicted"/>
<reference evidence="3 4" key="1">
    <citation type="submission" date="2020-08" db="EMBL/GenBank/DDBJ databases">
        <title>Genomic Encyclopedia of Type Strains, Phase III (KMG-III): the genomes of soil and plant-associated and newly described type strains.</title>
        <authorList>
            <person name="Whitman W."/>
        </authorList>
    </citation>
    <scope>NUCLEOTIDE SEQUENCE [LARGE SCALE GENOMIC DNA]</scope>
    <source>
        <strain evidence="3 4">CECT 8088</strain>
    </source>
</reference>
<evidence type="ECO:0000259" key="2">
    <source>
        <dbReference type="Pfam" id="PF08751"/>
    </source>
</evidence>
<dbReference type="Pfam" id="PF08751">
    <property type="entry name" value="TrwC"/>
    <property type="match status" value="1"/>
</dbReference>
<accession>A0A839UZA6</accession>
<sequence length="1223" mass="130436">MGEHLLQQTLSPEMAAMAEYYQQGVAPPTAAEAARARYGGLAGEGGTLDPAALDAALSDEINRLRENAAGPGASPPEDLARDAAGAIAGAGLASVDDARASLARLGYTVEAAELADAAARAQTAKDYTSATAAARADLEPELARRLAIPLDRGLTAAEVANLLNGQRADGADIEGKSKQAAVEGVGTTLGFDQSRLPLRSELEHVLAGRRADGGDLDPKDAKTASARFLAALGAKADSLTDIERENVLGGRTVSGAELSAELYHSRLDTGRARIGYVDLTFSAPKSVSVAWAFAPTDAERGIILQAHHDAIAATMKDIEATIGRARKGQGGRDGYDPGSIAWVSFDHYAARPTVEVIRKDAQGRDFTELHTMRHQGGRIAGDMQLHTHTAVMNAVLTPEGRMGGLWLDQLDGRVKEWGAVYQAYLATNLRRHGVDMVLDARTEMARVAAVPESVSEAFSKRTMGGTAAARAYAAENGIDWDALAPERKIALIKQGVQDPRGAKSDDISDMQAWRAAAEDLGYRHRSILRPDQVAAVPDRAARLETAYEAAQGVLDKQLQRRASLDSSDARIAAAKGLIASGIEDAADVSAVTAAMRERGVQQHGRRTGLIWGQVDSVNGRERIGITTALHESEERDVVGLARAAAADTSASLTKKAIEKALADHPEIDLSTAHGKAQRAMMDQLGTGGRVAAGIGVAGSGKSTLLKPLVTAWKAQGRDVHGIALAWRQSDDLGEAGIVASKTRAVDAFLRGIERGKIDLTKKSVVVVDELGLLGTRQLLDLLQARERHGFQLVGIGDPKQMQSVEAGATIGLLRRALGDEKLTTLESSVRQVTAEERETTLMFREGRAEEAVGRKAANGTLRVAAGGYDEAVAAVVDLWRERREANADRDRFSLSISAPTNADAHAISIAIRDERRRAGEIGADLRTIRATSPSSGANEGRSYDMGLAVGDRVRLFVRANAKWRDTGSSGNIGRNGSVLEIREVTDDGLVLRGANGRDGLVAWKSLTDKSSGRILLAYGDVLTTNTSQGATVSEHIFAMPAGSRAVNAFGAYSSGSRHREQSFIVTSDGAERAEVAGRRPLGDRRAIELRDVLGNVARNFARQPEKEGALDLLDRARAIRRGTVKDLQQTTQRIQQREVDGEAPTTLSQGAARRRDETLVSRSLGAVRRQMKRQSAAVDRVRGLAAQVAARVRAVAAQRRAEKEKAARKVRTAQKKTRKSGLR</sequence>
<feature type="compositionally biased region" description="Basic residues" evidence="1">
    <location>
        <begin position="1208"/>
        <end position="1223"/>
    </location>
</feature>
<dbReference type="InterPro" id="IPR014862">
    <property type="entry name" value="TrwC"/>
</dbReference>
<dbReference type="Proteomes" id="UP000557688">
    <property type="component" value="Unassembled WGS sequence"/>
</dbReference>
<dbReference type="NCBIfam" id="NF041492">
    <property type="entry name" value="MobF"/>
    <property type="match status" value="1"/>
</dbReference>
<dbReference type="EMBL" id="JACHXV010000022">
    <property type="protein sequence ID" value="MBB3175227.1"/>
    <property type="molecule type" value="Genomic_DNA"/>
</dbReference>
<name>A0A839UZA6_9PROT</name>
<evidence type="ECO:0000313" key="3">
    <source>
        <dbReference type="EMBL" id="MBB3175227.1"/>
    </source>
</evidence>
<dbReference type="Gene3D" id="3.40.50.300">
    <property type="entry name" value="P-loop containing nucleotide triphosphate hydrolases"/>
    <property type="match status" value="2"/>
</dbReference>
<evidence type="ECO:0000256" key="1">
    <source>
        <dbReference type="SAM" id="MobiDB-lite"/>
    </source>
</evidence>
<keyword evidence="4" id="KW-1185">Reference proteome</keyword>
<evidence type="ECO:0000313" key="4">
    <source>
        <dbReference type="Proteomes" id="UP000557688"/>
    </source>
</evidence>
<dbReference type="RefSeq" id="WP_246330313.1">
    <property type="nucleotide sequence ID" value="NZ_JACHXV010000022.1"/>
</dbReference>